<dbReference type="Proteomes" id="UP000050863">
    <property type="component" value="Unassembled WGS sequence"/>
</dbReference>
<proteinExistence type="predicted"/>
<keyword evidence="2" id="KW-1185">Reference proteome</keyword>
<comment type="caution">
    <text evidence="1">The sequence shown here is derived from an EMBL/GenBank/DDBJ whole genome shotgun (WGS) entry which is preliminary data.</text>
</comment>
<accession>A0A0R3M4Q0</accession>
<gene>
    <name evidence="1" type="ORF">CQ12_32235</name>
</gene>
<reference evidence="1 2" key="1">
    <citation type="submission" date="2014-03" db="EMBL/GenBank/DDBJ databases">
        <title>Bradyrhizobium valentinum sp. nov., isolated from effective nodules of Lupinus mariae-josephae, a lupine endemic of basic-lime soils in Eastern Spain.</title>
        <authorList>
            <person name="Duran D."/>
            <person name="Rey L."/>
            <person name="Navarro A."/>
            <person name="Busquets A."/>
            <person name="Imperial J."/>
            <person name="Ruiz-Argueso T."/>
        </authorList>
    </citation>
    <scope>NUCLEOTIDE SEQUENCE [LARGE SCALE GENOMIC DNA]</scope>
    <source>
        <strain evidence="1 2">PAC68</strain>
    </source>
</reference>
<sequence>MQQYCAFRIDSLGKVIGTTKLSCADDTEAKRRTEALRDGDEIQLWQCDRLVAVFKTRASH</sequence>
<dbReference type="AlphaFoldDB" id="A0A0R3M4Q0"/>
<evidence type="ECO:0000313" key="2">
    <source>
        <dbReference type="Proteomes" id="UP000050863"/>
    </source>
</evidence>
<evidence type="ECO:0000313" key="1">
    <source>
        <dbReference type="EMBL" id="KRR14913.1"/>
    </source>
</evidence>
<name>A0A0R3M4Q0_9BRAD</name>
<organism evidence="1 2">
    <name type="scientific">Bradyrhizobium jicamae</name>
    <dbReference type="NCBI Taxonomy" id="280332"/>
    <lineage>
        <taxon>Bacteria</taxon>
        <taxon>Pseudomonadati</taxon>
        <taxon>Pseudomonadota</taxon>
        <taxon>Alphaproteobacteria</taxon>
        <taxon>Hyphomicrobiales</taxon>
        <taxon>Nitrobacteraceae</taxon>
        <taxon>Bradyrhizobium</taxon>
    </lineage>
</organism>
<dbReference type="EMBL" id="LLXZ01000009">
    <property type="protein sequence ID" value="KRR14913.1"/>
    <property type="molecule type" value="Genomic_DNA"/>
</dbReference>
<protein>
    <submittedName>
        <fullName evidence="1">Uncharacterized protein</fullName>
    </submittedName>
</protein>